<feature type="transmembrane region" description="Helical" evidence="2">
    <location>
        <begin position="553"/>
        <end position="575"/>
    </location>
</feature>
<keyword evidence="1" id="KW-0547">Nucleotide-binding</keyword>
<dbReference type="InterPro" id="IPR001245">
    <property type="entry name" value="Ser-Thr/Tyr_kinase_cat_dom"/>
</dbReference>
<sequence length="628" mass="69517">MSVAFTVMYLGMAAEVVRGQSKSFLGFEIVEGGSDSPSVDPSFSLKLRHRIGRGVFGDVWLGTRYLNDGDHEVAVKILHPINTKDMNVVRDRLENLLSQLKGLENVCEIQGVSVINGRLCIIMKHYDGSVGDKMARMNGGKLSLEDVMRYGADVAQGIMELHSRGFLTLSLKPCNILLNDNDRAMLGDIGIPYMLRGVPLLGPDMTRRLGTPYYMAPEQWEPEIRGPISFETESWGFGCSIVEMLTGIQPWVGKSVQEIYKCVVMRQEKLHIPAGLPPAVENALAGCFEYDLRNRPLMEDILHAFRSSENASYGDGGWAGLVNAKCLENCKPVGYSEWFLLKHQLQMGDVVRSRKPPNSSKAQSMEIPEGTIVGMLDDADRSGFVLVRVHSIHDPIRAHRSTLERVSFGFAVGDWVRLKEDRKKHSPVGILHDISRGGEVTVALVGLETLWKGNYTELQMSESYCVGQFVKIKSDVCSPRFEWPHRTRGGEWATGRIIKVLPNGCLAVNFPGRLTFGKEGNDFLADPAEVELVSFTTCSSIVKKYQHLEDFHWSVRPILIVLGLFTAMKTGLFIGKKIGGSKCRMRRSAKQGVLQTGEGKTAAAAAWLPPKMANVIFRDTAAPTTTSP</sequence>
<dbReference type="EMBL" id="NQVE01000146">
    <property type="protein sequence ID" value="RAL44248.1"/>
    <property type="molecule type" value="Genomic_DNA"/>
</dbReference>
<evidence type="ECO:0000256" key="1">
    <source>
        <dbReference type="PROSITE-ProRule" id="PRU10141"/>
    </source>
</evidence>
<reference evidence="4 5" key="1">
    <citation type="submission" date="2018-06" db="EMBL/GenBank/DDBJ databases">
        <title>The Genome of Cuscuta australis (Dodder) Provides Insight into the Evolution of Plant Parasitism.</title>
        <authorList>
            <person name="Liu H."/>
        </authorList>
    </citation>
    <scope>NUCLEOTIDE SEQUENCE [LARGE SCALE GENOMIC DNA]</scope>
    <source>
        <strain evidence="5">cv. Yunnan</strain>
        <tissue evidence="4">Vines</tissue>
    </source>
</reference>
<gene>
    <name evidence="4" type="ORF">DM860_015608</name>
</gene>
<comment type="caution">
    <text evidence="4">The sequence shown here is derived from an EMBL/GenBank/DDBJ whole genome shotgun (WGS) entry which is preliminary data.</text>
</comment>
<keyword evidence="2" id="KW-0812">Transmembrane</keyword>
<dbReference type="Gene3D" id="3.30.200.20">
    <property type="entry name" value="Phosphorylase Kinase, domain 1"/>
    <property type="match status" value="1"/>
</dbReference>
<evidence type="ECO:0000313" key="4">
    <source>
        <dbReference type="EMBL" id="RAL44248.1"/>
    </source>
</evidence>
<feature type="domain" description="Protein kinase" evidence="3">
    <location>
        <begin position="45"/>
        <end position="306"/>
    </location>
</feature>
<name>A0A328DHZ3_9ASTE</name>
<dbReference type="Proteomes" id="UP000249390">
    <property type="component" value="Unassembled WGS sequence"/>
</dbReference>
<dbReference type="SUPFAM" id="SSF56112">
    <property type="entry name" value="Protein kinase-like (PK-like)"/>
    <property type="match status" value="1"/>
</dbReference>
<organism evidence="4 5">
    <name type="scientific">Cuscuta australis</name>
    <dbReference type="NCBI Taxonomy" id="267555"/>
    <lineage>
        <taxon>Eukaryota</taxon>
        <taxon>Viridiplantae</taxon>
        <taxon>Streptophyta</taxon>
        <taxon>Embryophyta</taxon>
        <taxon>Tracheophyta</taxon>
        <taxon>Spermatophyta</taxon>
        <taxon>Magnoliopsida</taxon>
        <taxon>eudicotyledons</taxon>
        <taxon>Gunneridae</taxon>
        <taxon>Pentapetalae</taxon>
        <taxon>asterids</taxon>
        <taxon>lamiids</taxon>
        <taxon>Solanales</taxon>
        <taxon>Convolvulaceae</taxon>
        <taxon>Cuscuteae</taxon>
        <taxon>Cuscuta</taxon>
        <taxon>Cuscuta subgen. Grammica</taxon>
        <taxon>Cuscuta sect. Cleistogrammica</taxon>
    </lineage>
</organism>
<evidence type="ECO:0000256" key="2">
    <source>
        <dbReference type="SAM" id="Phobius"/>
    </source>
</evidence>
<dbReference type="AlphaFoldDB" id="A0A328DHZ3"/>
<dbReference type="GO" id="GO:0004672">
    <property type="term" value="F:protein kinase activity"/>
    <property type="evidence" value="ECO:0007669"/>
    <property type="project" value="InterPro"/>
</dbReference>
<keyword evidence="2" id="KW-1133">Transmembrane helix</keyword>
<protein>
    <recommendedName>
        <fullName evidence="3">Protein kinase domain-containing protein</fullName>
    </recommendedName>
</protein>
<feature type="binding site" evidence="1">
    <location>
        <position position="76"/>
    </location>
    <ligand>
        <name>ATP</name>
        <dbReference type="ChEBI" id="CHEBI:30616"/>
    </ligand>
</feature>
<dbReference type="GO" id="GO:0005524">
    <property type="term" value="F:ATP binding"/>
    <property type="evidence" value="ECO:0007669"/>
    <property type="project" value="UniProtKB-UniRule"/>
</dbReference>
<dbReference type="InterPro" id="IPR053293">
    <property type="entry name" value="OCM_Kinase"/>
</dbReference>
<proteinExistence type="predicted"/>
<dbReference type="Gene3D" id="1.10.510.10">
    <property type="entry name" value="Transferase(Phosphotransferase) domain 1"/>
    <property type="match status" value="1"/>
</dbReference>
<dbReference type="PROSITE" id="PS00107">
    <property type="entry name" value="PROTEIN_KINASE_ATP"/>
    <property type="match status" value="1"/>
</dbReference>
<dbReference type="InterPro" id="IPR000719">
    <property type="entry name" value="Prot_kinase_dom"/>
</dbReference>
<keyword evidence="1" id="KW-0067">ATP-binding</keyword>
<keyword evidence="2" id="KW-0472">Membrane</keyword>
<dbReference type="Pfam" id="PF07714">
    <property type="entry name" value="PK_Tyr_Ser-Thr"/>
    <property type="match status" value="1"/>
</dbReference>
<accession>A0A328DHZ3</accession>
<dbReference type="PANTHER" id="PTHR47209">
    <property type="entry name" value="OS06G0639500 PROTEIN"/>
    <property type="match status" value="1"/>
</dbReference>
<dbReference type="PANTHER" id="PTHR47209:SF1">
    <property type="entry name" value="OS06G0639500 PROTEIN"/>
    <property type="match status" value="1"/>
</dbReference>
<keyword evidence="5" id="KW-1185">Reference proteome</keyword>
<dbReference type="CDD" id="cd14014">
    <property type="entry name" value="STKc_PknB_like"/>
    <property type="match status" value="1"/>
</dbReference>
<dbReference type="InterPro" id="IPR017441">
    <property type="entry name" value="Protein_kinase_ATP_BS"/>
</dbReference>
<evidence type="ECO:0000313" key="5">
    <source>
        <dbReference type="Proteomes" id="UP000249390"/>
    </source>
</evidence>
<dbReference type="PROSITE" id="PS50011">
    <property type="entry name" value="PROTEIN_KINASE_DOM"/>
    <property type="match status" value="1"/>
</dbReference>
<dbReference type="InterPro" id="IPR011009">
    <property type="entry name" value="Kinase-like_dom_sf"/>
</dbReference>
<evidence type="ECO:0000259" key="3">
    <source>
        <dbReference type="PROSITE" id="PS50011"/>
    </source>
</evidence>